<proteinExistence type="predicted"/>
<dbReference type="Pfam" id="PF07799">
    <property type="entry name" value="DUF1643"/>
    <property type="match status" value="1"/>
</dbReference>
<sequence length="221" mass="25693">MDFKDSTDLIALTTTDRVVFSKELNDKIEDDSQCLRSKNKYRYEFTRIWGQDDKLLCFIMFNPSTTDNIVIDRTTNECSSIAKLWGYHGIALYNLYAFRSRKPGSVEKKLKTREDRNIAEMVGPRNEEILDQVIKSNRYNKIVCAWGNHPHSADFINRSINTIERIGKDRLLVLGETAEGQPVHPLANKYNSSESRQITEKDAEVLTQQFMKEFKKKFKLV</sequence>
<evidence type="ECO:0000313" key="1">
    <source>
        <dbReference type="EMBL" id="MDT7508648.1"/>
    </source>
</evidence>
<dbReference type="EMBL" id="JASTZZ010000001">
    <property type="protein sequence ID" value="MDT7508648.1"/>
    <property type="molecule type" value="Genomic_DNA"/>
</dbReference>
<reference evidence="2" key="1">
    <citation type="submission" date="2023-07" db="EMBL/GenBank/DDBJ databases">
        <title>Bifidobacterium spp. in honeybee.</title>
        <authorList>
            <person name="Olofsson T."/>
        </authorList>
    </citation>
    <scope>NUCLEOTIDE SEQUENCE [LARGE SCALE GENOMIC DNA]</scope>
    <source>
        <strain evidence="2">H1HS16N</strain>
    </source>
</reference>
<protein>
    <submittedName>
        <fullName evidence="1">DUF1643 domain-containing protein</fullName>
    </submittedName>
</protein>
<dbReference type="Proteomes" id="UP001529481">
    <property type="component" value="Unassembled WGS sequence"/>
</dbReference>
<organism evidence="1 2">
    <name type="scientific">Bifidobacterium kimbladii</name>
    <dbReference type="NCBI Taxonomy" id="1293826"/>
    <lineage>
        <taxon>Bacteria</taxon>
        <taxon>Bacillati</taxon>
        <taxon>Actinomycetota</taxon>
        <taxon>Actinomycetes</taxon>
        <taxon>Bifidobacteriales</taxon>
        <taxon>Bifidobacteriaceae</taxon>
        <taxon>Bifidobacterium</taxon>
    </lineage>
</organism>
<name>A0ABU3KDA1_9BIFI</name>
<gene>
    <name evidence="1" type="ORF">QRX41_00665</name>
</gene>
<accession>A0ABU3KDA1</accession>
<dbReference type="RefSeq" id="WP_313838072.1">
    <property type="nucleotide sequence ID" value="NZ_JASTZZ010000001.1"/>
</dbReference>
<keyword evidence="2" id="KW-1185">Reference proteome</keyword>
<dbReference type="InterPro" id="IPR012441">
    <property type="entry name" value="DUF1643"/>
</dbReference>
<evidence type="ECO:0000313" key="2">
    <source>
        <dbReference type="Proteomes" id="UP001529481"/>
    </source>
</evidence>
<comment type="caution">
    <text evidence="1">The sequence shown here is derived from an EMBL/GenBank/DDBJ whole genome shotgun (WGS) entry which is preliminary data.</text>
</comment>